<feature type="transmembrane region" description="Helical" evidence="6">
    <location>
        <begin position="190"/>
        <end position="210"/>
    </location>
</feature>
<name>A0A7R9J210_TIMCA</name>
<keyword evidence="4 6" id="KW-0472">Membrane</keyword>
<evidence type="ECO:0000256" key="6">
    <source>
        <dbReference type="SAM" id="Phobius"/>
    </source>
</evidence>
<sequence>MMRVAVTGRRVECMPDGWERHQTHIQKKKKAWTVFDSFLNIPVVLSSTAEDGEIEVRISLANALVVLSPNAEDRGLNLGKRWFNIPTRYVFCLMAALGNICTVTLKVSLSVAINAMVKSVSSSDDSNNNQTETDVCPGRETSGTNSSTSEMGDFDWDSVIQSQVLVGMTYGELAACLIGARLAEIFGPRIICGPGVGIAALLNFLCPAAARWSYVALIVVRVVQGVFESGLVYRESDALEHAATEAATGVGVLLSLALSGKISTALSWEAVFYIYGSFAFVWSVFWMLLVYNSPQSHPRISQEEKAYLVANTMEDSKVSLPVPWWDIFTSMPAWAYILGNVSILWVVNMMITVLPTYMNKILHFNINASGYVSALPYLFSITTNLIFSIGSQWILRKRWLTRLTTYRVFNAIGMTTTSKYQVGTKSMFRPRPQTSKKQTLNLTRFRCAPFASLSPSTLGFASVTAGFEVIQPSQVPLLLGSEEGGGGGCAFHARKTTLSGRNRDSNPDLPVISRTVYHESDTLDHSAIKAAMIGPALCMISITLVGCDSTPIIVLLILTMVLCGGLFGGSFINNIDLSPNFAGTLSAISATLINILAILGPTMTGVITNGNQTISAWRIVFYVSATMGALPYFVYLFFGSVEEQPWNKPRQTVRLEDVTAREVNQSEPRPLIDQNATVAPETDSESLARETCDSRPPSLCRPVSQSPSATPTHI</sequence>
<evidence type="ECO:0000256" key="2">
    <source>
        <dbReference type="ARBA" id="ARBA00022692"/>
    </source>
</evidence>
<dbReference type="Gene3D" id="1.20.1250.20">
    <property type="entry name" value="MFS general substrate transporter like domains"/>
    <property type="match status" value="2"/>
</dbReference>
<comment type="subcellular location">
    <subcellularLocation>
        <location evidence="1">Membrane</location>
        <topology evidence="1">Multi-pass membrane protein</topology>
    </subcellularLocation>
</comment>
<dbReference type="PANTHER" id="PTHR11662">
    <property type="entry name" value="SOLUTE CARRIER FAMILY 17"/>
    <property type="match status" value="1"/>
</dbReference>
<feature type="compositionally biased region" description="Polar residues" evidence="5">
    <location>
        <begin position="703"/>
        <end position="714"/>
    </location>
</feature>
<dbReference type="InterPro" id="IPR011701">
    <property type="entry name" value="MFS"/>
</dbReference>
<feature type="transmembrane region" description="Helical" evidence="6">
    <location>
        <begin position="584"/>
        <end position="607"/>
    </location>
</feature>
<evidence type="ECO:0000256" key="5">
    <source>
        <dbReference type="SAM" id="MobiDB-lite"/>
    </source>
</evidence>
<proteinExistence type="predicted"/>
<dbReference type="GO" id="GO:0006820">
    <property type="term" value="P:monoatomic anion transport"/>
    <property type="evidence" value="ECO:0007669"/>
    <property type="project" value="TreeGrafter"/>
</dbReference>
<feature type="transmembrane region" description="Helical" evidence="6">
    <location>
        <begin position="272"/>
        <end position="291"/>
    </location>
</feature>
<accession>A0A7R9J210</accession>
<dbReference type="GO" id="GO:0016020">
    <property type="term" value="C:membrane"/>
    <property type="evidence" value="ECO:0007669"/>
    <property type="project" value="UniProtKB-SubCell"/>
</dbReference>
<evidence type="ECO:0000256" key="3">
    <source>
        <dbReference type="ARBA" id="ARBA00022989"/>
    </source>
</evidence>
<feature type="transmembrane region" description="Helical" evidence="6">
    <location>
        <begin position="374"/>
        <end position="395"/>
    </location>
</feature>
<feature type="transmembrane region" description="Helical" evidence="6">
    <location>
        <begin position="619"/>
        <end position="638"/>
    </location>
</feature>
<evidence type="ECO:0000256" key="1">
    <source>
        <dbReference type="ARBA" id="ARBA00004141"/>
    </source>
</evidence>
<dbReference type="EMBL" id="OE180217">
    <property type="protein sequence ID" value="CAD7570813.1"/>
    <property type="molecule type" value="Genomic_DNA"/>
</dbReference>
<dbReference type="AlphaFoldDB" id="A0A7R9J210"/>
<organism evidence="7">
    <name type="scientific">Timema californicum</name>
    <name type="common">California timema</name>
    <name type="synonym">Walking stick</name>
    <dbReference type="NCBI Taxonomy" id="61474"/>
    <lineage>
        <taxon>Eukaryota</taxon>
        <taxon>Metazoa</taxon>
        <taxon>Ecdysozoa</taxon>
        <taxon>Arthropoda</taxon>
        <taxon>Hexapoda</taxon>
        <taxon>Insecta</taxon>
        <taxon>Pterygota</taxon>
        <taxon>Neoptera</taxon>
        <taxon>Polyneoptera</taxon>
        <taxon>Phasmatodea</taxon>
        <taxon>Timematodea</taxon>
        <taxon>Timematoidea</taxon>
        <taxon>Timematidae</taxon>
        <taxon>Timema</taxon>
    </lineage>
</organism>
<gene>
    <name evidence="7" type="ORF">TCMB3V08_LOCUS3502</name>
</gene>
<dbReference type="InterPro" id="IPR050382">
    <property type="entry name" value="MFS_Na/Anion_cotransporter"/>
</dbReference>
<feature type="transmembrane region" description="Helical" evidence="6">
    <location>
        <begin position="164"/>
        <end position="183"/>
    </location>
</feature>
<dbReference type="InterPro" id="IPR036259">
    <property type="entry name" value="MFS_trans_sf"/>
</dbReference>
<feature type="transmembrane region" description="Helical" evidence="6">
    <location>
        <begin position="333"/>
        <end position="354"/>
    </location>
</feature>
<dbReference type="GO" id="GO:0022857">
    <property type="term" value="F:transmembrane transporter activity"/>
    <property type="evidence" value="ECO:0007669"/>
    <property type="project" value="InterPro"/>
</dbReference>
<evidence type="ECO:0000313" key="7">
    <source>
        <dbReference type="EMBL" id="CAD7570813.1"/>
    </source>
</evidence>
<dbReference type="Pfam" id="PF07690">
    <property type="entry name" value="MFS_1"/>
    <property type="match status" value="1"/>
</dbReference>
<reference evidence="7" key="1">
    <citation type="submission" date="2020-11" db="EMBL/GenBank/DDBJ databases">
        <authorList>
            <person name="Tran Van P."/>
        </authorList>
    </citation>
    <scope>NUCLEOTIDE SEQUENCE</scope>
</reference>
<keyword evidence="2 6" id="KW-0812">Transmembrane</keyword>
<dbReference type="PANTHER" id="PTHR11662:SF399">
    <property type="entry name" value="FI19708P1-RELATED"/>
    <property type="match status" value="1"/>
</dbReference>
<feature type="region of interest" description="Disordered" evidence="5">
    <location>
        <begin position="662"/>
        <end position="714"/>
    </location>
</feature>
<dbReference type="SUPFAM" id="SSF103473">
    <property type="entry name" value="MFS general substrate transporter"/>
    <property type="match status" value="2"/>
</dbReference>
<feature type="region of interest" description="Disordered" evidence="5">
    <location>
        <begin position="121"/>
        <end position="149"/>
    </location>
</feature>
<feature type="transmembrane region" description="Helical" evidence="6">
    <location>
        <begin position="552"/>
        <end position="572"/>
    </location>
</feature>
<protein>
    <submittedName>
        <fullName evidence="7">(California timema) hypothetical protein</fullName>
    </submittedName>
</protein>
<keyword evidence="3 6" id="KW-1133">Transmembrane helix</keyword>
<evidence type="ECO:0000256" key="4">
    <source>
        <dbReference type="ARBA" id="ARBA00023136"/>
    </source>
</evidence>
<feature type="transmembrane region" description="Helical" evidence="6">
    <location>
        <begin position="89"/>
        <end position="113"/>
    </location>
</feature>